<dbReference type="GO" id="GO:0016287">
    <property type="term" value="F:glycerone-phosphate O-acyltransferase activity"/>
    <property type="evidence" value="ECO:0007669"/>
    <property type="project" value="TreeGrafter"/>
</dbReference>
<dbReference type="SMART" id="SM00563">
    <property type="entry name" value="PlsC"/>
    <property type="match status" value="1"/>
</dbReference>
<keyword evidence="3" id="KW-0808">Transferase</keyword>
<dbReference type="GO" id="GO:0008654">
    <property type="term" value="P:phospholipid biosynthetic process"/>
    <property type="evidence" value="ECO:0007669"/>
    <property type="project" value="TreeGrafter"/>
</dbReference>
<dbReference type="GO" id="GO:0004366">
    <property type="term" value="F:glycerol-3-phosphate O-acyltransferase activity"/>
    <property type="evidence" value="ECO:0007669"/>
    <property type="project" value="TreeGrafter"/>
</dbReference>
<dbReference type="InParanoid" id="A0A2R5GMB5"/>
<dbReference type="Pfam" id="PF01553">
    <property type="entry name" value="Acyltransferase"/>
    <property type="match status" value="1"/>
</dbReference>
<comment type="caution">
    <text evidence="3">The sequence shown here is derived from an EMBL/GenBank/DDBJ whole genome shotgun (WGS) entry which is preliminary data.</text>
</comment>
<name>A0A2R5GMB5_9STRA</name>
<evidence type="ECO:0000313" key="4">
    <source>
        <dbReference type="Proteomes" id="UP000241890"/>
    </source>
</evidence>
<keyword evidence="1" id="KW-0472">Membrane</keyword>
<dbReference type="EMBL" id="BEYU01000098">
    <property type="protein sequence ID" value="GBG31449.1"/>
    <property type="molecule type" value="Genomic_DNA"/>
</dbReference>
<feature type="transmembrane region" description="Helical" evidence="1">
    <location>
        <begin position="347"/>
        <end position="375"/>
    </location>
</feature>
<keyword evidence="1" id="KW-1133">Transmembrane helix</keyword>
<dbReference type="Proteomes" id="UP000241890">
    <property type="component" value="Unassembled WGS sequence"/>
</dbReference>
<protein>
    <submittedName>
        <fullName evidence="3">Glycerol-3-phosphate O-acyltransferase 1</fullName>
    </submittedName>
</protein>
<evidence type="ECO:0000259" key="2">
    <source>
        <dbReference type="SMART" id="SM00563"/>
    </source>
</evidence>
<dbReference type="InterPro" id="IPR052744">
    <property type="entry name" value="GPAT/DAPAT"/>
</dbReference>
<keyword evidence="3" id="KW-0012">Acyltransferase</keyword>
<gene>
    <name evidence="3" type="ORF">FCC1311_030231</name>
</gene>
<evidence type="ECO:0000256" key="1">
    <source>
        <dbReference type="SAM" id="Phobius"/>
    </source>
</evidence>
<reference evidence="3 4" key="1">
    <citation type="submission" date="2017-12" db="EMBL/GenBank/DDBJ databases">
        <title>Sequencing, de novo assembly and annotation of complete genome of a new Thraustochytrid species, strain FCC1311.</title>
        <authorList>
            <person name="Sedici K."/>
            <person name="Godart F."/>
            <person name="Aiese Cigliano R."/>
            <person name="Sanseverino W."/>
            <person name="Barakat M."/>
            <person name="Ortet P."/>
            <person name="Marechal E."/>
            <person name="Cagnac O."/>
            <person name="Amato A."/>
        </authorList>
    </citation>
    <scope>NUCLEOTIDE SEQUENCE [LARGE SCALE GENOMIC DNA]</scope>
</reference>
<dbReference type="AlphaFoldDB" id="A0A2R5GMB5"/>
<organism evidence="3 4">
    <name type="scientific">Hondaea fermentalgiana</name>
    <dbReference type="NCBI Taxonomy" id="2315210"/>
    <lineage>
        <taxon>Eukaryota</taxon>
        <taxon>Sar</taxon>
        <taxon>Stramenopiles</taxon>
        <taxon>Bigyra</taxon>
        <taxon>Labyrinthulomycetes</taxon>
        <taxon>Thraustochytrida</taxon>
        <taxon>Thraustochytriidae</taxon>
        <taxon>Hondaea</taxon>
    </lineage>
</organism>
<dbReference type="OrthoDB" id="1044435at2759"/>
<evidence type="ECO:0000313" key="3">
    <source>
        <dbReference type="EMBL" id="GBG31449.1"/>
    </source>
</evidence>
<feature type="transmembrane region" description="Helical" evidence="1">
    <location>
        <begin position="399"/>
        <end position="425"/>
    </location>
</feature>
<dbReference type="InterPro" id="IPR002123">
    <property type="entry name" value="Plipid/glycerol_acylTrfase"/>
</dbReference>
<sequence>MSIVDDRFVYHCIRRFFQVCAISFYSSFDVRGLENLPAEGEPTLLCFNHGNSLTDSVVLISQTPRVIRFCAKNTLWDMPVVGSLIKGSGAVPVFRRREHGDKATEFNVDTFKAVYGALAKGNCVGFSPEGASSFRSEAFKFKDGVAYIALEAVEQALARGDKDFKINIVPAVMVWTHREKFRSDVMLRYRPPIVVDASYVKPGVPHKQAAKEIIAMLEAEYHENILSAPDWQAARLAIAATRIQRPLGTFMSLSTYMYFLRGWMQIFKMPAETPLKPLARETAKRIESVAAATGSEAKDARTVGEVLASLHEYQKMLELVKVKDDRIRRIEMNGGVRPSMMRCLRIIAYRMTLCSTLFTVAAPGLAIWSPVWFLIKRKERSLLSKGVGWVDSVAENKMIVGFFGLLTMGVLFNVAAPVVFLYLWLTMRLYEEAVASARSICGIYRLMVISGRDLRKLLALRLRAKWHVLQAVSLFPKSSADRIMEECGDDVYADKSTEDVGRPRWWTNFNPMRRRKKDWNEVLRLMDHATMDYVE</sequence>
<feature type="domain" description="Phospholipid/glycerol acyltransferase" evidence="2">
    <location>
        <begin position="43"/>
        <end position="176"/>
    </location>
</feature>
<keyword evidence="1" id="KW-0812">Transmembrane</keyword>
<dbReference type="PANTHER" id="PTHR31605">
    <property type="entry name" value="GLYCEROL-3-PHOSPHATE O-ACYLTRANSFERASE 1"/>
    <property type="match status" value="1"/>
</dbReference>
<dbReference type="SUPFAM" id="SSF69593">
    <property type="entry name" value="Glycerol-3-phosphate (1)-acyltransferase"/>
    <property type="match status" value="1"/>
</dbReference>
<accession>A0A2R5GMB5</accession>
<dbReference type="PANTHER" id="PTHR31605:SF0">
    <property type="entry name" value="GLYCEROL-3-PHOSPHATE O-ACYLTRANSFERASE 1"/>
    <property type="match status" value="1"/>
</dbReference>
<keyword evidence="4" id="KW-1185">Reference proteome</keyword>
<proteinExistence type="predicted"/>